<evidence type="ECO:0000313" key="2">
    <source>
        <dbReference type="EMBL" id="MCI34853.1"/>
    </source>
</evidence>
<feature type="signal peptide" evidence="1">
    <location>
        <begin position="1"/>
        <end position="21"/>
    </location>
</feature>
<comment type="caution">
    <text evidence="2">The sequence shown here is derived from an EMBL/GenBank/DDBJ whole genome shotgun (WGS) entry which is preliminary data.</text>
</comment>
<feature type="non-terminal residue" evidence="2">
    <location>
        <position position="58"/>
    </location>
</feature>
<evidence type="ECO:0000256" key="1">
    <source>
        <dbReference type="SAM" id="SignalP"/>
    </source>
</evidence>
<feature type="chain" id="PRO_5017264669" evidence="1">
    <location>
        <begin position="22"/>
        <end position="58"/>
    </location>
</feature>
<name>A0A392RDZ7_9FABA</name>
<proteinExistence type="predicted"/>
<protein>
    <submittedName>
        <fullName evidence="2">Uncharacterized protein</fullName>
    </submittedName>
</protein>
<reference evidence="2 3" key="1">
    <citation type="journal article" date="2018" name="Front. Plant Sci.">
        <title>Red Clover (Trifolium pratense) and Zigzag Clover (T. medium) - A Picture of Genomic Similarities and Differences.</title>
        <authorList>
            <person name="Dluhosova J."/>
            <person name="Istvanek J."/>
            <person name="Nedelnik J."/>
            <person name="Repkova J."/>
        </authorList>
    </citation>
    <scope>NUCLEOTIDE SEQUENCE [LARGE SCALE GENOMIC DNA]</scope>
    <source>
        <strain evidence="3">cv. 10/8</strain>
        <tissue evidence="2">Leaf</tissue>
    </source>
</reference>
<keyword evidence="3" id="KW-1185">Reference proteome</keyword>
<organism evidence="2 3">
    <name type="scientific">Trifolium medium</name>
    <dbReference type="NCBI Taxonomy" id="97028"/>
    <lineage>
        <taxon>Eukaryota</taxon>
        <taxon>Viridiplantae</taxon>
        <taxon>Streptophyta</taxon>
        <taxon>Embryophyta</taxon>
        <taxon>Tracheophyta</taxon>
        <taxon>Spermatophyta</taxon>
        <taxon>Magnoliopsida</taxon>
        <taxon>eudicotyledons</taxon>
        <taxon>Gunneridae</taxon>
        <taxon>Pentapetalae</taxon>
        <taxon>rosids</taxon>
        <taxon>fabids</taxon>
        <taxon>Fabales</taxon>
        <taxon>Fabaceae</taxon>
        <taxon>Papilionoideae</taxon>
        <taxon>50 kb inversion clade</taxon>
        <taxon>NPAAA clade</taxon>
        <taxon>Hologalegina</taxon>
        <taxon>IRL clade</taxon>
        <taxon>Trifolieae</taxon>
        <taxon>Trifolium</taxon>
    </lineage>
</organism>
<keyword evidence="1" id="KW-0732">Signal</keyword>
<dbReference type="Proteomes" id="UP000265520">
    <property type="component" value="Unassembled WGS sequence"/>
</dbReference>
<evidence type="ECO:0000313" key="3">
    <source>
        <dbReference type="Proteomes" id="UP000265520"/>
    </source>
</evidence>
<accession>A0A392RDZ7</accession>
<sequence length="58" mass="6518">MMQHMFKGKVVWSMLVGNVIARVSLLGDPGIATSPSFPLHSLVEFLSSERIEPRIMEF</sequence>
<dbReference type="EMBL" id="LXQA010217769">
    <property type="protein sequence ID" value="MCI34853.1"/>
    <property type="molecule type" value="Genomic_DNA"/>
</dbReference>
<dbReference type="AlphaFoldDB" id="A0A392RDZ7"/>